<feature type="region of interest" description="Disordered" evidence="1">
    <location>
        <begin position="76"/>
        <end position="96"/>
    </location>
</feature>
<dbReference type="Pfam" id="PF04748">
    <property type="entry name" value="Polysacc_deac_2"/>
    <property type="match status" value="1"/>
</dbReference>
<comment type="caution">
    <text evidence="2">The sequence shown here is derived from an EMBL/GenBank/DDBJ whole genome shotgun (WGS) entry which is preliminary data.</text>
</comment>
<keyword evidence="3" id="KW-1185">Reference proteome</keyword>
<dbReference type="CDD" id="cd10936">
    <property type="entry name" value="CE4_DAC2"/>
    <property type="match status" value="1"/>
</dbReference>
<dbReference type="EMBL" id="NOXS01000034">
    <property type="protein sequence ID" value="OYQ17408.1"/>
    <property type="molecule type" value="Genomic_DNA"/>
</dbReference>
<dbReference type="SUPFAM" id="SSF88713">
    <property type="entry name" value="Glycoside hydrolase/deacetylase"/>
    <property type="match status" value="1"/>
</dbReference>
<dbReference type="GO" id="GO:0005975">
    <property type="term" value="P:carbohydrate metabolic process"/>
    <property type="evidence" value="ECO:0007669"/>
    <property type="project" value="InterPro"/>
</dbReference>
<dbReference type="PANTHER" id="PTHR30105:SF2">
    <property type="entry name" value="DIVERGENT POLYSACCHARIDE DEACETYLASE SUPERFAMILY"/>
    <property type="match status" value="1"/>
</dbReference>
<sequence>MSSMSHPSGAAPQNRGGGILAAAWLLLIALFAGVAAWVFAVTRGAEVPVALKPLASATVTLAPAKPVAPAPVAAAPKAEAAKPAPTTATPAPMPTPAPAMVSPPASVAVLPPPAPALPGQPLAAIEPALLRDSPYGPIPRLSADRKRAPWQVYAAPFDASDTRPRISVVVTGLGLAKDVTDRAIASLPPQISLSFSPYAAETPSAVAAARQRGHEALLDLALEPVNYPTVDPGPATLVSTYSATDNVARLDWVLARAQGTIGVIAQFGDSFGASAMAMAPIAQALRERGLMYVDNRASPQPAMIRLSRDFAVPWAFADATVPFGSADEAEALVATLHALEKSTVKQRSVMALVPVSPVAIVTLANWAKTVEPRGFALAPVSAIANRQDERDAVRP</sequence>
<dbReference type="InterPro" id="IPR006837">
    <property type="entry name" value="Divergent_DAC"/>
</dbReference>
<protein>
    <recommendedName>
        <fullName evidence="4">Divergent polysaccharide deacetylase family protein</fullName>
    </recommendedName>
</protein>
<dbReference type="OrthoDB" id="9784811at2"/>
<accession>A0A255XKE5</accession>
<evidence type="ECO:0000256" key="1">
    <source>
        <dbReference type="SAM" id="MobiDB-lite"/>
    </source>
</evidence>
<dbReference type="Proteomes" id="UP000216361">
    <property type="component" value="Unassembled WGS sequence"/>
</dbReference>
<evidence type="ECO:0000313" key="3">
    <source>
        <dbReference type="Proteomes" id="UP000216361"/>
    </source>
</evidence>
<dbReference type="RefSeq" id="WP_094410066.1">
    <property type="nucleotide sequence ID" value="NZ_BMJZ01000005.1"/>
</dbReference>
<dbReference type="InterPro" id="IPR011330">
    <property type="entry name" value="Glyco_hydro/deAcase_b/a-brl"/>
</dbReference>
<evidence type="ECO:0008006" key="4">
    <source>
        <dbReference type="Google" id="ProtNLM"/>
    </source>
</evidence>
<feature type="compositionally biased region" description="Low complexity" evidence="1">
    <location>
        <begin position="76"/>
        <end position="90"/>
    </location>
</feature>
<reference evidence="2 3" key="1">
    <citation type="submission" date="2017-07" db="EMBL/GenBank/DDBJ databases">
        <title>Elstera cyanobacteriorum sp. nov., a novel bacterium isolated from cyanobacterial aggregates in a eutrophic lake.</title>
        <authorList>
            <person name="Cai H."/>
        </authorList>
    </citation>
    <scope>NUCLEOTIDE SEQUENCE [LARGE SCALE GENOMIC DNA]</scope>
    <source>
        <strain evidence="2 3">TH019</strain>
    </source>
</reference>
<dbReference type="Gene3D" id="3.20.20.370">
    <property type="entry name" value="Glycoside hydrolase/deacetylase"/>
    <property type="match status" value="1"/>
</dbReference>
<organism evidence="2 3">
    <name type="scientific">Elstera cyanobacteriorum</name>
    <dbReference type="NCBI Taxonomy" id="2022747"/>
    <lineage>
        <taxon>Bacteria</taxon>
        <taxon>Pseudomonadati</taxon>
        <taxon>Pseudomonadota</taxon>
        <taxon>Alphaproteobacteria</taxon>
        <taxon>Rhodospirillales</taxon>
        <taxon>Rhodospirillaceae</taxon>
        <taxon>Elstera</taxon>
    </lineage>
</organism>
<dbReference type="AlphaFoldDB" id="A0A255XKE5"/>
<name>A0A255XKE5_9PROT</name>
<proteinExistence type="predicted"/>
<evidence type="ECO:0000313" key="2">
    <source>
        <dbReference type="EMBL" id="OYQ17408.1"/>
    </source>
</evidence>
<dbReference type="PANTHER" id="PTHR30105">
    <property type="entry name" value="UNCHARACTERIZED YIBQ-RELATED"/>
    <property type="match status" value="1"/>
</dbReference>
<gene>
    <name evidence="2" type="ORF">CHR90_15750</name>
</gene>